<dbReference type="EMBL" id="VIFX01000032">
    <property type="protein sequence ID" value="TQR84297.1"/>
    <property type="molecule type" value="Genomic_DNA"/>
</dbReference>
<evidence type="ECO:0000313" key="2">
    <source>
        <dbReference type="EMBL" id="TQR84297.1"/>
    </source>
</evidence>
<evidence type="ECO:0000313" key="3">
    <source>
        <dbReference type="Proteomes" id="UP000315759"/>
    </source>
</evidence>
<name>A0A544VWD4_9MYCO</name>
<dbReference type="RefSeq" id="WP_142554209.1">
    <property type="nucleotide sequence ID" value="NZ_VIFX01000032.1"/>
</dbReference>
<comment type="caution">
    <text evidence="2">The sequence shown here is derived from an EMBL/GenBank/DDBJ whole genome shotgun (WGS) entry which is preliminary data.</text>
</comment>
<evidence type="ECO:0000256" key="1">
    <source>
        <dbReference type="SAM" id="MobiDB-lite"/>
    </source>
</evidence>
<protein>
    <submittedName>
        <fullName evidence="2">Uncharacterized protein</fullName>
    </submittedName>
</protein>
<sequence>MNVLIAMNQSWSNRPGPATSNADAAAWFNARAALHEQLALHGGPGGERARALAGRAHQQARELLRGTVAGGQTGPPRSPVVATVVEG</sequence>
<dbReference type="Proteomes" id="UP000315759">
    <property type="component" value="Unassembled WGS sequence"/>
</dbReference>
<gene>
    <name evidence="2" type="ORF">D8S82_22380</name>
</gene>
<reference evidence="2 3" key="1">
    <citation type="submission" date="2018-10" db="EMBL/GenBank/DDBJ databases">
        <title>Draft genome of Mycobacterium hodleri strain B.</title>
        <authorList>
            <person name="Amande T.J."/>
            <person name="Mcgenity T.J."/>
        </authorList>
    </citation>
    <scope>NUCLEOTIDE SEQUENCE [LARGE SCALE GENOMIC DNA]</scope>
    <source>
        <strain evidence="2 3">B</strain>
    </source>
</reference>
<dbReference type="AlphaFoldDB" id="A0A544VWD4"/>
<keyword evidence="3" id="KW-1185">Reference proteome</keyword>
<feature type="region of interest" description="Disordered" evidence="1">
    <location>
        <begin position="66"/>
        <end position="87"/>
    </location>
</feature>
<proteinExistence type="predicted"/>
<accession>A0A544VWD4</accession>
<organism evidence="2 3">
    <name type="scientific">Mycolicibacterium hodleri</name>
    <dbReference type="NCBI Taxonomy" id="49897"/>
    <lineage>
        <taxon>Bacteria</taxon>
        <taxon>Bacillati</taxon>
        <taxon>Actinomycetota</taxon>
        <taxon>Actinomycetes</taxon>
        <taxon>Mycobacteriales</taxon>
        <taxon>Mycobacteriaceae</taxon>
        <taxon>Mycolicibacterium</taxon>
    </lineage>
</organism>